<dbReference type="PANTHER" id="PTHR30294:SF44">
    <property type="entry name" value="MULTIDRUG ABC TRANSPORTER PERMEASE YBHR-RELATED"/>
    <property type="match status" value="1"/>
</dbReference>
<feature type="transmembrane region" description="Helical" evidence="8">
    <location>
        <begin position="287"/>
        <end position="305"/>
    </location>
</feature>
<dbReference type="InterPro" id="IPR047817">
    <property type="entry name" value="ABC2_TM_bact-type"/>
</dbReference>
<evidence type="ECO:0000256" key="4">
    <source>
        <dbReference type="ARBA" id="ARBA00022475"/>
    </source>
</evidence>
<feature type="domain" description="ABC transmembrane type-2" evidence="9">
    <location>
        <begin position="139"/>
        <end position="369"/>
    </location>
</feature>
<evidence type="ECO:0000256" key="5">
    <source>
        <dbReference type="ARBA" id="ARBA00022692"/>
    </source>
</evidence>
<keyword evidence="7 8" id="KW-0472">Membrane</keyword>
<evidence type="ECO:0000256" key="2">
    <source>
        <dbReference type="ARBA" id="ARBA00007783"/>
    </source>
</evidence>
<feature type="transmembrane region" description="Helical" evidence="8">
    <location>
        <begin position="259"/>
        <end position="280"/>
    </location>
</feature>
<evidence type="ECO:0000256" key="8">
    <source>
        <dbReference type="SAM" id="Phobius"/>
    </source>
</evidence>
<gene>
    <name evidence="10" type="ORF">A9C11_09555</name>
</gene>
<keyword evidence="4" id="KW-1003">Cell membrane</keyword>
<dbReference type="RefSeq" id="WP_064582520.1">
    <property type="nucleotide sequence ID" value="NZ_CP015878.1"/>
</dbReference>
<feature type="transmembrane region" description="Helical" evidence="8">
    <location>
        <begin position="178"/>
        <end position="200"/>
    </location>
</feature>
<evidence type="ECO:0000256" key="1">
    <source>
        <dbReference type="ARBA" id="ARBA00004651"/>
    </source>
</evidence>
<dbReference type="GO" id="GO:0005886">
    <property type="term" value="C:plasma membrane"/>
    <property type="evidence" value="ECO:0007669"/>
    <property type="project" value="UniProtKB-SubCell"/>
</dbReference>
<accession>A0A1A9K9T7</accession>
<evidence type="ECO:0000313" key="11">
    <source>
        <dbReference type="Proteomes" id="UP000077748"/>
    </source>
</evidence>
<dbReference type="Gene3D" id="3.40.1710.10">
    <property type="entry name" value="abc type-2 transporter like domain"/>
    <property type="match status" value="1"/>
</dbReference>
<evidence type="ECO:0000256" key="7">
    <source>
        <dbReference type="ARBA" id="ARBA00023136"/>
    </source>
</evidence>
<reference evidence="10 11" key="1">
    <citation type="submission" date="2016-05" db="EMBL/GenBank/DDBJ databases">
        <title>Genome Sequence of Pseudomonas citronellolis Strain SJTE-3, an Estrogens and Persistent Organic Pollutants degradation strain.</title>
        <authorList>
            <person name="Liang R."/>
        </authorList>
    </citation>
    <scope>NUCLEOTIDE SEQUENCE [LARGE SCALE GENOMIC DNA]</scope>
    <source>
        <strain evidence="10 11">SJTE-3</strain>
    </source>
</reference>
<keyword evidence="6 8" id="KW-1133">Transmembrane helix</keyword>
<proteinExistence type="inferred from homology"/>
<dbReference type="Proteomes" id="UP000077748">
    <property type="component" value="Chromosome"/>
</dbReference>
<keyword evidence="5 8" id="KW-0812">Transmembrane</keyword>
<keyword evidence="3" id="KW-0813">Transport</keyword>
<feature type="transmembrane region" description="Helical" evidence="8">
    <location>
        <begin position="226"/>
        <end position="247"/>
    </location>
</feature>
<dbReference type="AlphaFoldDB" id="A0A1A9K9T7"/>
<organism evidence="10 11">
    <name type="scientific">Pseudomonas citronellolis</name>
    <dbReference type="NCBI Taxonomy" id="53408"/>
    <lineage>
        <taxon>Bacteria</taxon>
        <taxon>Pseudomonadati</taxon>
        <taxon>Pseudomonadota</taxon>
        <taxon>Gammaproteobacteria</taxon>
        <taxon>Pseudomonadales</taxon>
        <taxon>Pseudomonadaceae</taxon>
        <taxon>Pseudomonas</taxon>
    </lineage>
</organism>
<dbReference type="EMBL" id="CP015878">
    <property type="protein sequence ID" value="ANI14211.1"/>
    <property type="molecule type" value="Genomic_DNA"/>
</dbReference>
<name>A0A1A9K9T7_9PSED</name>
<comment type="subcellular location">
    <subcellularLocation>
        <location evidence="1">Cell membrane</location>
        <topology evidence="1">Multi-pass membrane protein</topology>
    </subcellularLocation>
</comment>
<dbReference type="PANTHER" id="PTHR30294">
    <property type="entry name" value="MEMBRANE COMPONENT OF ABC TRANSPORTER YHHJ-RELATED"/>
    <property type="match status" value="1"/>
</dbReference>
<evidence type="ECO:0000256" key="6">
    <source>
        <dbReference type="ARBA" id="ARBA00022989"/>
    </source>
</evidence>
<feature type="transmembrane region" description="Helical" evidence="8">
    <location>
        <begin position="30"/>
        <end position="49"/>
    </location>
</feature>
<protein>
    <submittedName>
        <fullName evidence="10">Antibiotic ABC transporter permease</fullName>
    </submittedName>
</protein>
<dbReference type="InterPro" id="IPR013525">
    <property type="entry name" value="ABC2_TM"/>
</dbReference>
<dbReference type="GO" id="GO:0140359">
    <property type="term" value="F:ABC-type transporter activity"/>
    <property type="evidence" value="ECO:0007669"/>
    <property type="project" value="InterPro"/>
</dbReference>
<evidence type="ECO:0000313" key="10">
    <source>
        <dbReference type="EMBL" id="ANI14211.1"/>
    </source>
</evidence>
<dbReference type="InterPro" id="IPR051449">
    <property type="entry name" value="ABC-2_transporter_component"/>
</dbReference>
<dbReference type="PROSITE" id="PS51012">
    <property type="entry name" value="ABC_TM2"/>
    <property type="match status" value="1"/>
</dbReference>
<comment type="similarity">
    <text evidence="2">Belongs to the ABC-2 integral membrane protein family.</text>
</comment>
<sequence>MGAFVELLRRLANLWRKELLVILKDPANRIVLLAPVLMQSLLFGYAVTFDLNDAPYALLDQSHSESSQRLANRLDGSGIFHRVATLRAPRDIASVIDAEKALLVIQIPADFETRLTRGEPAPLQVILDGRNSTTAGAAAAGLASVVNDFNRERGLAQAPVSVVTRAWYNPNLETRWPLIPALIASLSMLQTLMLSALSVAREREQGTFDQLLVTPYSPMEIMLGKALPPILIGLVQASLVLLMALYWFRIPMAGSLPDFYGGLLVFMVSCVGLGLSISAVSLNMQQAMLYTFVLIMPIMLLSGLATPVRNMPEALQMATYINPLRFAIDLIQRIYLEGASLFEVAHDLLPMLVVASVTLPLSAWLFRNRLA</sequence>
<evidence type="ECO:0000259" key="9">
    <source>
        <dbReference type="PROSITE" id="PS51012"/>
    </source>
</evidence>
<evidence type="ECO:0000256" key="3">
    <source>
        <dbReference type="ARBA" id="ARBA00022448"/>
    </source>
</evidence>
<feature type="transmembrane region" description="Helical" evidence="8">
    <location>
        <begin position="348"/>
        <end position="366"/>
    </location>
</feature>
<dbReference type="Pfam" id="PF12698">
    <property type="entry name" value="ABC2_membrane_3"/>
    <property type="match status" value="1"/>
</dbReference>